<evidence type="ECO:0000313" key="4">
    <source>
        <dbReference type="Proteomes" id="UP000075902"/>
    </source>
</evidence>
<dbReference type="STRING" id="34690.A0A182UAA1"/>
<sequence length="187" mass="19230">MKFAKVLGVVCLALALANAAPVEVQEKELRPAEAVDGAAAQTDEVVAVAAEVTQDAVVEEALDQGNQVSNFAPEDAADGEADEGSEMSASSRAKRSVACTELLGDDGVTRTVCDQDQDAESSDSAVAFERSYGGHGGHHGGHEYGHHEAKGHGHGHGGHMEHGGYGGHEGDHKGYGGHEHKGYGHGG</sequence>
<evidence type="ECO:0000313" key="3">
    <source>
        <dbReference type="EnsemblMetazoa" id="AMEC016773-PA"/>
    </source>
</evidence>
<protein>
    <submittedName>
        <fullName evidence="3">Uncharacterized protein</fullName>
    </submittedName>
</protein>
<accession>A0A182UAA1</accession>
<evidence type="ECO:0000256" key="2">
    <source>
        <dbReference type="SAM" id="SignalP"/>
    </source>
</evidence>
<name>A0A182UAA1_9DIPT</name>
<dbReference type="VEuPathDB" id="VectorBase:AMEC016773"/>
<reference evidence="3" key="2">
    <citation type="submission" date="2020-05" db="UniProtKB">
        <authorList>
            <consortium name="EnsemblMetazoa"/>
        </authorList>
    </citation>
    <scope>IDENTIFICATION</scope>
    <source>
        <strain evidence="3">CM1001059</strain>
    </source>
</reference>
<keyword evidence="2" id="KW-0732">Signal</keyword>
<dbReference type="Proteomes" id="UP000075902">
    <property type="component" value="Unassembled WGS sequence"/>
</dbReference>
<reference evidence="4" key="1">
    <citation type="submission" date="2014-01" db="EMBL/GenBank/DDBJ databases">
        <title>The Genome Sequence of Anopheles melas CM1001059_A (V2).</title>
        <authorList>
            <consortium name="The Broad Institute Genomics Platform"/>
            <person name="Neafsey D.E."/>
            <person name="Besansky N."/>
            <person name="Howell P."/>
            <person name="Walton C."/>
            <person name="Young S.K."/>
            <person name="Zeng Q."/>
            <person name="Gargeya S."/>
            <person name="Fitzgerald M."/>
            <person name="Haas B."/>
            <person name="Abouelleil A."/>
            <person name="Allen A.W."/>
            <person name="Alvarado L."/>
            <person name="Arachchi H.M."/>
            <person name="Berlin A.M."/>
            <person name="Chapman S.B."/>
            <person name="Gainer-Dewar J."/>
            <person name="Goldberg J."/>
            <person name="Griggs A."/>
            <person name="Gujja S."/>
            <person name="Hansen M."/>
            <person name="Howarth C."/>
            <person name="Imamovic A."/>
            <person name="Ireland A."/>
            <person name="Larimer J."/>
            <person name="McCowan C."/>
            <person name="Murphy C."/>
            <person name="Pearson M."/>
            <person name="Poon T.W."/>
            <person name="Priest M."/>
            <person name="Roberts A."/>
            <person name="Saif S."/>
            <person name="Shea T."/>
            <person name="Sisk P."/>
            <person name="Sykes S."/>
            <person name="Wortman J."/>
            <person name="Nusbaum C."/>
            <person name="Birren B."/>
        </authorList>
    </citation>
    <scope>NUCLEOTIDE SEQUENCE [LARGE SCALE GENOMIC DNA]</scope>
    <source>
        <strain evidence="4">CM1001059</strain>
    </source>
</reference>
<dbReference type="EnsemblMetazoa" id="AMEC016773-RA">
    <property type="protein sequence ID" value="AMEC016773-PA"/>
    <property type="gene ID" value="AMEC016773"/>
</dbReference>
<dbReference type="AlphaFoldDB" id="A0A182UAA1"/>
<feature type="compositionally biased region" description="Acidic residues" evidence="1">
    <location>
        <begin position="75"/>
        <end position="85"/>
    </location>
</feature>
<feature type="chain" id="PRO_5008137940" evidence="2">
    <location>
        <begin position="20"/>
        <end position="187"/>
    </location>
</feature>
<evidence type="ECO:0000256" key="1">
    <source>
        <dbReference type="SAM" id="MobiDB-lite"/>
    </source>
</evidence>
<feature type="region of interest" description="Disordered" evidence="1">
    <location>
        <begin position="129"/>
        <end position="187"/>
    </location>
</feature>
<feature type="region of interest" description="Disordered" evidence="1">
    <location>
        <begin position="70"/>
        <end position="93"/>
    </location>
</feature>
<feature type="compositionally biased region" description="Basic and acidic residues" evidence="1">
    <location>
        <begin position="140"/>
        <end position="151"/>
    </location>
</feature>
<keyword evidence="4" id="KW-1185">Reference proteome</keyword>
<proteinExistence type="predicted"/>
<feature type="compositionally biased region" description="Basic and acidic residues" evidence="1">
    <location>
        <begin position="158"/>
        <end position="187"/>
    </location>
</feature>
<organism evidence="3 4">
    <name type="scientific">Anopheles melas</name>
    <dbReference type="NCBI Taxonomy" id="34690"/>
    <lineage>
        <taxon>Eukaryota</taxon>
        <taxon>Metazoa</taxon>
        <taxon>Ecdysozoa</taxon>
        <taxon>Arthropoda</taxon>
        <taxon>Hexapoda</taxon>
        <taxon>Insecta</taxon>
        <taxon>Pterygota</taxon>
        <taxon>Neoptera</taxon>
        <taxon>Endopterygota</taxon>
        <taxon>Diptera</taxon>
        <taxon>Nematocera</taxon>
        <taxon>Culicoidea</taxon>
        <taxon>Culicidae</taxon>
        <taxon>Anophelinae</taxon>
        <taxon>Anopheles</taxon>
    </lineage>
</organism>
<feature type="signal peptide" evidence="2">
    <location>
        <begin position="1"/>
        <end position="19"/>
    </location>
</feature>